<keyword evidence="8" id="KW-0206">Cytoskeleton</keyword>
<evidence type="ECO:0000259" key="12">
    <source>
        <dbReference type="PROSITE" id="PS50206"/>
    </source>
</evidence>
<feature type="domain" description="Rhodanese" evidence="12">
    <location>
        <begin position="183"/>
        <end position="238"/>
    </location>
</feature>
<dbReference type="Proteomes" id="UP001057375">
    <property type="component" value="Unassembled WGS sequence"/>
</dbReference>
<dbReference type="SUPFAM" id="SSF52821">
    <property type="entry name" value="Rhodanese/Cell cycle control phosphatase"/>
    <property type="match status" value="1"/>
</dbReference>
<evidence type="ECO:0000256" key="7">
    <source>
        <dbReference type="ARBA" id="ARBA00023069"/>
    </source>
</evidence>
<sequence length="326" mass="36157">MRQSKNLRFKKKTPCRRIKISTLFTWISAAKVVASVPDTFESGESIFQDSFVPAPVTESVISMPAAQEGTIPFPKGTIPHSFLPLELASESDQLGATTKAKEVTALTQLDHRPPSVSGHDARSFARETLDGREAKAASQISVSRESSLIRLAATRGHRAEGSIITSVWLESGDGSKKEMTLDSDRGFCLVDVRDGPEYEKFHIWGSHSLPFSRIRRAINPIPSDLYHFIKKETTTIVVIGTEAWPVLEGCTLLIDRGIPIERIVYCQEDVVEFLSRFPHLSLGSDNPFEGRAPVAPPPKKLSAQERLYRSAPKGEKKKKTTIRSFK</sequence>
<proteinExistence type="inferred from homology"/>
<dbReference type="Gene3D" id="3.40.250.10">
    <property type="entry name" value="Rhodanese-like domain"/>
    <property type="match status" value="1"/>
</dbReference>
<name>A0ABQ5KWS2_9EUKA</name>
<evidence type="ECO:0000256" key="6">
    <source>
        <dbReference type="ARBA" id="ARBA00022927"/>
    </source>
</evidence>
<feature type="compositionally biased region" description="Basic and acidic residues" evidence="11">
    <location>
        <begin position="302"/>
        <end position="314"/>
    </location>
</feature>
<gene>
    <name evidence="13" type="ORF">ADUPG1_009757</name>
</gene>
<evidence type="ECO:0000313" key="13">
    <source>
        <dbReference type="EMBL" id="GKT36866.1"/>
    </source>
</evidence>
<evidence type="ECO:0000256" key="1">
    <source>
        <dbReference type="ARBA" id="ARBA00004120"/>
    </source>
</evidence>
<keyword evidence="9" id="KW-0966">Cell projection</keyword>
<comment type="subcellular location">
    <subcellularLocation>
        <location evidence="1">Cytoplasm</location>
        <location evidence="1">Cytoskeleton</location>
        <location evidence="1">Cilium basal body</location>
    </subcellularLocation>
    <subcellularLocation>
        <location evidence="2">Cytoplasm</location>
        <location evidence="2">Cytoskeleton</location>
        <location evidence="2">Microtubule organizing center</location>
        <location evidence="2">Centrosome</location>
    </subcellularLocation>
</comment>
<dbReference type="PROSITE" id="PS50206">
    <property type="entry name" value="RHODANESE_3"/>
    <property type="match status" value="1"/>
</dbReference>
<dbReference type="EMBL" id="BQXS01011321">
    <property type="protein sequence ID" value="GKT36866.1"/>
    <property type="molecule type" value="Genomic_DNA"/>
</dbReference>
<dbReference type="InterPro" id="IPR051889">
    <property type="entry name" value="CEP41"/>
</dbReference>
<evidence type="ECO:0000256" key="4">
    <source>
        <dbReference type="ARBA" id="ARBA00022490"/>
    </source>
</evidence>
<organism evidence="13 14">
    <name type="scientific">Aduncisulcus paluster</name>
    <dbReference type="NCBI Taxonomy" id="2918883"/>
    <lineage>
        <taxon>Eukaryota</taxon>
        <taxon>Metamonada</taxon>
        <taxon>Carpediemonas-like organisms</taxon>
        <taxon>Aduncisulcus</taxon>
    </lineage>
</organism>
<dbReference type="InterPro" id="IPR001763">
    <property type="entry name" value="Rhodanese-like_dom"/>
</dbReference>
<dbReference type="PANTHER" id="PTHR44390:SF1">
    <property type="entry name" value="CENTROSOMAL PROTEIN OF 41 KDA"/>
    <property type="match status" value="1"/>
</dbReference>
<dbReference type="PANTHER" id="PTHR44390">
    <property type="entry name" value="CENTROSOMAL PROTEIN OF 41 KDA"/>
    <property type="match status" value="1"/>
</dbReference>
<reference evidence="13" key="1">
    <citation type="submission" date="2022-03" db="EMBL/GenBank/DDBJ databases">
        <title>Draft genome sequence of Aduncisulcus paluster, a free-living microaerophilic Fornicata.</title>
        <authorList>
            <person name="Yuyama I."/>
            <person name="Kume K."/>
            <person name="Tamura T."/>
            <person name="Inagaki Y."/>
            <person name="Hashimoto T."/>
        </authorList>
    </citation>
    <scope>NUCLEOTIDE SEQUENCE</scope>
    <source>
        <strain evidence="13">NY0171</strain>
    </source>
</reference>
<evidence type="ECO:0000256" key="3">
    <source>
        <dbReference type="ARBA" id="ARBA00022448"/>
    </source>
</evidence>
<evidence type="ECO:0000256" key="10">
    <source>
        <dbReference type="ARBA" id="ARBA00038465"/>
    </source>
</evidence>
<keyword evidence="5" id="KW-0970">Cilium biogenesis/degradation</keyword>
<feature type="region of interest" description="Disordered" evidence="11">
    <location>
        <begin position="287"/>
        <end position="326"/>
    </location>
</feature>
<feature type="compositionally biased region" description="Basic residues" evidence="11">
    <location>
        <begin position="315"/>
        <end position="326"/>
    </location>
</feature>
<comment type="caution">
    <text evidence="13">The sequence shown here is derived from an EMBL/GenBank/DDBJ whole genome shotgun (WGS) entry which is preliminary data.</text>
</comment>
<keyword evidence="3" id="KW-0813">Transport</keyword>
<accession>A0ABQ5KWS2</accession>
<evidence type="ECO:0000256" key="11">
    <source>
        <dbReference type="SAM" id="MobiDB-lite"/>
    </source>
</evidence>
<dbReference type="CDD" id="cd00158">
    <property type="entry name" value="RHOD"/>
    <property type="match status" value="1"/>
</dbReference>
<evidence type="ECO:0000256" key="9">
    <source>
        <dbReference type="ARBA" id="ARBA00023273"/>
    </source>
</evidence>
<keyword evidence="6" id="KW-0653">Protein transport</keyword>
<keyword evidence="7" id="KW-0969">Cilium</keyword>
<keyword evidence="4" id="KW-0963">Cytoplasm</keyword>
<comment type="similarity">
    <text evidence="10">Belongs to the CEP41 family.</text>
</comment>
<evidence type="ECO:0000256" key="2">
    <source>
        <dbReference type="ARBA" id="ARBA00004300"/>
    </source>
</evidence>
<evidence type="ECO:0000256" key="8">
    <source>
        <dbReference type="ARBA" id="ARBA00023212"/>
    </source>
</evidence>
<dbReference type="InterPro" id="IPR036873">
    <property type="entry name" value="Rhodanese-like_dom_sf"/>
</dbReference>
<protein>
    <recommendedName>
        <fullName evidence="12">Rhodanese domain-containing protein</fullName>
    </recommendedName>
</protein>
<evidence type="ECO:0000256" key="5">
    <source>
        <dbReference type="ARBA" id="ARBA00022794"/>
    </source>
</evidence>
<keyword evidence="14" id="KW-1185">Reference proteome</keyword>
<evidence type="ECO:0000313" key="14">
    <source>
        <dbReference type="Proteomes" id="UP001057375"/>
    </source>
</evidence>